<accession>A0ACD5BD81</accession>
<organism evidence="1 2">
    <name type="scientific">Amycolatopsis coloradensis</name>
    <dbReference type="NCBI Taxonomy" id="76021"/>
    <lineage>
        <taxon>Bacteria</taxon>
        <taxon>Bacillati</taxon>
        <taxon>Actinomycetota</taxon>
        <taxon>Actinomycetes</taxon>
        <taxon>Pseudonocardiales</taxon>
        <taxon>Pseudonocardiaceae</taxon>
        <taxon>Amycolatopsis</taxon>
    </lineage>
</organism>
<name>A0ACD5BD81_9PSEU</name>
<gene>
    <name evidence="1" type="ORF">LCL61_17545</name>
</gene>
<dbReference type="EMBL" id="CP150484">
    <property type="protein sequence ID" value="WYW17356.1"/>
    <property type="molecule type" value="Genomic_DNA"/>
</dbReference>
<evidence type="ECO:0000313" key="2">
    <source>
        <dbReference type="Proteomes" id="UP001456344"/>
    </source>
</evidence>
<proteinExistence type="predicted"/>
<evidence type="ECO:0000313" key="1">
    <source>
        <dbReference type="EMBL" id="WYW17356.1"/>
    </source>
</evidence>
<sequence length="63" mass="7067">MPGKFKNNWTKPDRSPVSINSYADDPKHVHTLDGGSQITPTIVRWECRCGATRDEYDSPVPHG</sequence>
<keyword evidence="2" id="KW-1185">Reference proteome</keyword>
<dbReference type="Proteomes" id="UP001456344">
    <property type="component" value="Chromosome"/>
</dbReference>
<protein>
    <submittedName>
        <fullName evidence="1">Uncharacterized protein</fullName>
    </submittedName>
</protein>
<reference evidence="1" key="1">
    <citation type="submission" date="2023-10" db="EMBL/GenBank/DDBJ databases">
        <title>Whole genome sequencing of actinobacterial strain Amycolatopsis sp. (BCA-696) identifies the underlying plant growth-promoting genes.</title>
        <authorList>
            <person name="Gandham P."/>
            <person name="Vadla N."/>
            <person name="Saji A."/>
            <person name="Srinivas V."/>
            <person name="Ruperao P."/>
            <person name="Selvanayagam S."/>
            <person name="Saxena R.K."/>
            <person name="Rathore A."/>
            <person name="Gopalakrishnan S."/>
            <person name="Thakur V."/>
        </authorList>
    </citation>
    <scope>NUCLEOTIDE SEQUENCE</scope>
    <source>
        <strain evidence="1">BCA-696</strain>
    </source>
</reference>